<accession>A0A7X0SPZ0</accession>
<comment type="catalytic activity">
    <reaction evidence="12">
        <text>oxaloacetate + H(+) = pyruvate + CO2</text>
        <dbReference type="Rhea" id="RHEA:15641"/>
        <dbReference type="ChEBI" id="CHEBI:15361"/>
        <dbReference type="ChEBI" id="CHEBI:15378"/>
        <dbReference type="ChEBI" id="CHEBI:16452"/>
        <dbReference type="ChEBI" id="CHEBI:16526"/>
        <dbReference type="EC" id="4.1.1.112"/>
    </reaction>
</comment>
<dbReference type="EC" id="4.1.1.112" evidence="6"/>
<dbReference type="PANTHER" id="PTHR33254">
    <property type="entry name" value="4-HYDROXY-4-METHYL-2-OXOGLUTARATE ALDOLASE 3-RELATED"/>
    <property type="match status" value="1"/>
</dbReference>
<evidence type="ECO:0000256" key="4">
    <source>
        <dbReference type="ARBA" id="ARBA00011233"/>
    </source>
</evidence>
<protein>
    <recommendedName>
        <fullName evidence="7">Putative 4-hydroxy-4-methyl-2-oxoglutarate aldolase</fullName>
        <ecNumber evidence="6">4.1.1.112</ecNumber>
        <ecNumber evidence="5">4.1.3.17</ecNumber>
    </recommendedName>
    <alternativeName>
        <fullName evidence="11">Oxaloacetate decarboxylase</fullName>
    </alternativeName>
    <alternativeName>
        <fullName evidence="9">Regulator of ribonuclease activity homolog</fullName>
    </alternativeName>
    <alternativeName>
        <fullName evidence="10">RraA-like protein</fullName>
    </alternativeName>
</protein>
<dbReference type="SUPFAM" id="SSF89562">
    <property type="entry name" value="RraA-like"/>
    <property type="match status" value="1"/>
</dbReference>
<feature type="binding site" evidence="13">
    <location>
        <begin position="98"/>
        <end position="101"/>
    </location>
    <ligand>
        <name>substrate</name>
    </ligand>
</feature>
<evidence type="ECO:0000256" key="3">
    <source>
        <dbReference type="ARBA" id="ARBA00008621"/>
    </source>
</evidence>
<dbReference type="InterPro" id="IPR036704">
    <property type="entry name" value="RraA/RraA-like_sf"/>
</dbReference>
<comment type="subunit">
    <text evidence="4">Homotrimer.</text>
</comment>
<comment type="similarity">
    <text evidence="3">Belongs to the class II aldolase/RraA-like family.</text>
</comment>
<evidence type="ECO:0000256" key="2">
    <source>
        <dbReference type="ARBA" id="ARBA00001968"/>
    </source>
</evidence>
<dbReference type="Pfam" id="PF03737">
    <property type="entry name" value="RraA-like"/>
    <property type="match status" value="1"/>
</dbReference>
<proteinExistence type="inferred from homology"/>
<comment type="cofactor">
    <cofactor evidence="2">
        <name>a divalent metal cation</name>
        <dbReference type="ChEBI" id="CHEBI:60240"/>
    </cofactor>
</comment>
<evidence type="ECO:0000256" key="6">
    <source>
        <dbReference type="ARBA" id="ARBA00012947"/>
    </source>
</evidence>
<dbReference type="Proteomes" id="UP000564644">
    <property type="component" value="Unassembled WGS sequence"/>
</dbReference>
<dbReference type="GO" id="GO:0008948">
    <property type="term" value="F:oxaloacetate decarboxylase activity"/>
    <property type="evidence" value="ECO:0007669"/>
    <property type="project" value="UniProtKB-EC"/>
</dbReference>
<evidence type="ECO:0000256" key="1">
    <source>
        <dbReference type="ARBA" id="ARBA00001342"/>
    </source>
</evidence>
<dbReference type="Gene3D" id="3.50.30.40">
    <property type="entry name" value="Ribonuclease E inhibitor RraA/RraA-like"/>
    <property type="match status" value="1"/>
</dbReference>
<keyword evidence="13" id="KW-0460">Magnesium</keyword>
<evidence type="ECO:0000256" key="5">
    <source>
        <dbReference type="ARBA" id="ARBA00012213"/>
    </source>
</evidence>
<name>A0A7X0SPZ0_9BACL</name>
<dbReference type="EC" id="4.1.3.17" evidence="5"/>
<evidence type="ECO:0000256" key="12">
    <source>
        <dbReference type="ARBA" id="ARBA00047973"/>
    </source>
</evidence>
<sequence length="220" mass="24215">MTQDQTLFETMIQTLYTAVISDSLDELGYRNQAMRENIRPLIVDRTKVAGRAKTILAVDCFYIQENPYEKEIAAIDSIRPGEIIIAATNQSVRNGMWGELLSTASKMRGATGAIVDGLIRDTDKILELGFTVYCTGFKPVDSKGRGYVVDYDCPVEAGGVLVNPGDVVFADRDGVVVIPEDVLDEVVKLATAKVTGENNTRRELLEGKLLLEVYDKYGVL</sequence>
<comment type="cofactor">
    <cofactor evidence="13">
        <name>Mg(2+)</name>
        <dbReference type="ChEBI" id="CHEBI:18420"/>
    </cofactor>
</comment>
<dbReference type="GO" id="GO:0047443">
    <property type="term" value="F:4-hydroxy-4-methyl-2-oxoglutarate aldolase activity"/>
    <property type="evidence" value="ECO:0007669"/>
    <property type="project" value="UniProtKB-EC"/>
</dbReference>
<dbReference type="PANTHER" id="PTHR33254:SF4">
    <property type="entry name" value="4-HYDROXY-4-METHYL-2-OXOGLUTARATE ALDOLASE 3-RELATED"/>
    <property type="match status" value="1"/>
</dbReference>
<keyword evidence="13" id="KW-0479">Metal-binding</keyword>
<feature type="binding site" evidence="13">
    <location>
        <position position="120"/>
    </location>
    <ligand>
        <name>substrate</name>
    </ligand>
</feature>
<dbReference type="InterPro" id="IPR005493">
    <property type="entry name" value="RraA/RraA-like"/>
</dbReference>
<dbReference type="GO" id="GO:0046872">
    <property type="term" value="F:metal ion binding"/>
    <property type="evidence" value="ECO:0007669"/>
    <property type="project" value="UniProtKB-KW"/>
</dbReference>
<comment type="function">
    <text evidence="8">Catalyzes the aldol cleavage of 4-hydroxy-4-methyl-2-oxoglutarate (HMG) into 2 molecules of pyruvate. Also contains a secondary oxaloacetate (OAA) decarboxylase activity due to the common pyruvate enolate transition state formed following C-C bond cleavage in the retro-aldol and decarboxylation reactions.</text>
</comment>
<reference evidence="14 15" key="1">
    <citation type="submission" date="2020-08" db="EMBL/GenBank/DDBJ databases">
        <title>Cohnella phylogeny.</title>
        <authorList>
            <person name="Dunlap C."/>
        </authorList>
    </citation>
    <scope>NUCLEOTIDE SEQUENCE [LARGE SCALE GENOMIC DNA]</scope>
    <source>
        <strain evidence="14 15">CBP 2801</strain>
    </source>
</reference>
<dbReference type="AlphaFoldDB" id="A0A7X0SPZ0"/>
<dbReference type="CDD" id="cd16841">
    <property type="entry name" value="RraA_family"/>
    <property type="match status" value="1"/>
</dbReference>
<evidence type="ECO:0000256" key="9">
    <source>
        <dbReference type="ARBA" id="ARBA00029596"/>
    </source>
</evidence>
<organism evidence="14 15">
    <name type="scientific">Cohnella zeiphila</name>
    <dbReference type="NCBI Taxonomy" id="2761120"/>
    <lineage>
        <taxon>Bacteria</taxon>
        <taxon>Bacillati</taxon>
        <taxon>Bacillota</taxon>
        <taxon>Bacilli</taxon>
        <taxon>Bacillales</taxon>
        <taxon>Paenibacillaceae</taxon>
        <taxon>Cohnella</taxon>
    </lineage>
</organism>
<dbReference type="RefSeq" id="WP_185131691.1">
    <property type="nucleotide sequence ID" value="NZ_JACJVO010000032.1"/>
</dbReference>
<evidence type="ECO:0000256" key="13">
    <source>
        <dbReference type="PIRSR" id="PIRSR605493-1"/>
    </source>
</evidence>
<evidence type="ECO:0000313" key="15">
    <source>
        <dbReference type="Proteomes" id="UP000564644"/>
    </source>
</evidence>
<comment type="caution">
    <text evidence="14">The sequence shown here is derived from an EMBL/GenBank/DDBJ whole genome shotgun (WGS) entry which is preliminary data.</text>
</comment>
<gene>
    <name evidence="14" type="ORF">H7C18_24200</name>
</gene>
<evidence type="ECO:0000256" key="10">
    <source>
        <dbReference type="ARBA" id="ARBA00030169"/>
    </source>
</evidence>
<keyword evidence="15" id="KW-1185">Reference proteome</keyword>
<dbReference type="EMBL" id="JACJVO010000032">
    <property type="protein sequence ID" value="MBB6734027.1"/>
    <property type="molecule type" value="Genomic_DNA"/>
</dbReference>
<comment type="catalytic activity">
    <reaction evidence="1">
        <text>4-hydroxy-4-methyl-2-oxoglutarate = 2 pyruvate</text>
        <dbReference type="Rhea" id="RHEA:22748"/>
        <dbReference type="ChEBI" id="CHEBI:15361"/>
        <dbReference type="ChEBI" id="CHEBI:58276"/>
        <dbReference type="EC" id="4.1.3.17"/>
    </reaction>
</comment>
<evidence type="ECO:0000313" key="14">
    <source>
        <dbReference type="EMBL" id="MBB6734027.1"/>
    </source>
</evidence>
<evidence type="ECO:0000256" key="7">
    <source>
        <dbReference type="ARBA" id="ARBA00016549"/>
    </source>
</evidence>
<evidence type="ECO:0000256" key="8">
    <source>
        <dbReference type="ARBA" id="ARBA00025046"/>
    </source>
</evidence>
<evidence type="ECO:0000256" key="11">
    <source>
        <dbReference type="ARBA" id="ARBA00032305"/>
    </source>
</evidence>
<feature type="binding site" evidence="13">
    <location>
        <position position="121"/>
    </location>
    <ligand>
        <name>Mg(2+)</name>
        <dbReference type="ChEBI" id="CHEBI:18420"/>
    </ligand>
</feature>